<dbReference type="InterPro" id="IPR036390">
    <property type="entry name" value="WH_DNA-bd_sf"/>
</dbReference>
<evidence type="ECO:0000313" key="3">
    <source>
        <dbReference type="Proteomes" id="UP000234882"/>
    </source>
</evidence>
<dbReference type="PRINTS" id="PR00598">
    <property type="entry name" value="HTHMARR"/>
</dbReference>
<dbReference type="RefSeq" id="WP_101500550.1">
    <property type="nucleotide sequence ID" value="NZ_CP025583.1"/>
</dbReference>
<dbReference type="PANTHER" id="PTHR33164:SF43">
    <property type="entry name" value="HTH-TYPE TRANSCRIPTIONAL REPRESSOR YETL"/>
    <property type="match status" value="1"/>
</dbReference>
<dbReference type="PANTHER" id="PTHR33164">
    <property type="entry name" value="TRANSCRIPTIONAL REGULATOR, MARR FAMILY"/>
    <property type="match status" value="1"/>
</dbReference>
<dbReference type="KEGG" id="paru:CYR75_13675"/>
<keyword evidence="3" id="KW-1185">Reference proteome</keyword>
<gene>
    <name evidence="2" type="ORF">CYR75_13675</name>
</gene>
<dbReference type="OrthoDB" id="8906692at2"/>
<dbReference type="SMART" id="SM00347">
    <property type="entry name" value="HTH_MARR"/>
    <property type="match status" value="1"/>
</dbReference>
<dbReference type="InterPro" id="IPR000835">
    <property type="entry name" value="HTH_MarR-typ"/>
</dbReference>
<dbReference type="InterPro" id="IPR036388">
    <property type="entry name" value="WH-like_DNA-bd_sf"/>
</dbReference>
<dbReference type="SUPFAM" id="SSF46785">
    <property type="entry name" value="Winged helix' DNA-binding domain"/>
    <property type="match status" value="1"/>
</dbReference>
<dbReference type="InterPro" id="IPR039422">
    <property type="entry name" value="MarR/SlyA-like"/>
</dbReference>
<dbReference type="GO" id="GO:0006950">
    <property type="term" value="P:response to stress"/>
    <property type="evidence" value="ECO:0007669"/>
    <property type="project" value="TreeGrafter"/>
</dbReference>
<dbReference type="Pfam" id="PF12802">
    <property type="entry name" value="MarR_2"/>
    <property type="match status" value="1"/>
</dbReference>
<proteinExistence type="predicted"/>
<dbReference type="Gene3D" id="1.10.10.10">
    <property type="entry name" value="Winged helix-like DNA-binding domain superfamily/Winged helix DNA-binding domain"/>
    <property type="match status" value="1"/>
</dbReference>
<organism evidence="2 3">
    <name type="scientific">Paracoccus jeotgali</name>
    <dbReference type="NCBI Taxonomy" id="2065379"/>
    <lineage>
        <taxon>Bacteria</taxon>
        <taxon>Pseudomonadati</taxon>
        <taxon>Pseudomonadota</taxon>
        <taxon>Alphaproteobacteria</taxon>
        <taxon>Rhodobacterales</taxon>
        <taxon>Paracoccaceae</taxon>
        <taxon>Paracoccus</taxon>
    </lineage>
</organism>
<evidence type="ECO:0000313" key="2">
    <source>
        <dbReference type="EMBL" id="AUM75206.1"/>
    </source>
</evidence>
<dbReference type="GO" id="GO:0003700">
    <property type="term" value="F:DNA-binding transcription factor activity"/>
    <property type="evidence" value="ECO:0007669"/>
    <property type="project" value="InterPro"/>
</dbReference>
<accession>A0A2K9MJJ9</accession>
<dbReference type="AlphaFoldDB" id="A0A2K9MJJ9"/>
<feature type="domain" description="HTH marR-type" evidence="1">
    <location>
        <begin position="7"/>
        <end position="140"/>
    </location>
</feature>
<dbReference type="EMBL" id="CP025583">
    <property type="protein sequence ID" value="AUM75206.1"/>
    <property type="molecule type" value="Genomic_DNA"/>
</dbReference>
<dbReference type="Proteomes" id="UP000234882">
    <property type="component" value="Chromosome"/>
</dbReference>
<sequence>MTQFRLDDFLPYLLNTAAESTSRAFSAHYRQAYGMTRAQWRIMAHLGSQGALTASEICARSFMEKSKVSRAVAGLQEAGLITRAPSTSDRRVEHLHLTDKGRQVHLDLAAHATAFSESLEARLGPDRVALLAQILRELQDHPPS</sequence>
<protein>
    <submittedName>
        <fullName evidence="2">MarR family transcriptional regulator</fullName>
    </submittedName>
</protein>
<name>A0A2K9MJJ9_9RHOB</name>
<reference evidence="3" key="1">
    <citation type="submission" date="2017-12" db="EMBL/GenBank/DDBJ databases">
        <title>Genomic analysis of Paracoccus sp. CBA4604.</title>
        <authorList>
            <person name="Roh S.W."/>
            <person name="Kim J.Y."/>
            <person name="Kim J.S."/>
        </authorList>
    </citation>
    <scope>NUCLEOTIDE SEQUENCE [LARGE SCALE GENOMIC DNA]</scope>
    <source>
        <strain evidence="3">CBA4604</strain>
    </source>
</reference>
<dbReference type="PROSITE" id="PS50995">
    <property type="entry name" value="HTH_MARR_2"/>
    <property type="match status" value="1"/>
</dbReference>
<evidence type="ECO:0000259" key="1">
    <source>
        <dbReference type="PROSITE" id="PS50995"/>
    </source>
</evidence>